<dbReference type="VEuPathDB" id="AmoebaDB:EIN_452780"/>
<dbReference type="InterPro" id="IPR000719">
    <property type="entry name" value="Prot_kinase_dom"/>
</dbReference>
<evidence type="ECO:0000256" key="5">
    <source>
        <dbReference type="SAM" id="Phobius"/>
    </source>
</evidence>
<reference evidence="8 9" key="1">
    <citation type="submission" date="2012-10" db="EMBL/GenBank/DDBJ databases">
        <authorList>
            <person name="Zafar N."/>
            <person name="Inman J."/>
            <person name="Hall N."/>
            <person name="Lorenzi H."/>
            <person name="Caler E."/>
        </authorList>
    </citation>
    <scope>NUCLEOTIDE SEQUENCE [LARGE SCALE GENOMIC DNA]</scope>
    <source>
        <strain evidence="8 9">IP1</strain>
    </source>
</reference>
<dbReference type="GO" id="GO:0005524">
    <property type="term" value="F:ATP binding"/>
    <property type="evidence" value="ECO:0007669"/>
    <property type="project" value="UniProtKB-UniRule"/>
</dbReference>
<name>L7FMT3_ENTIV</name>
<evidence type="ECO:0000256" key="2">
    <source>
        <dbReference type="ARBA" id="ARBA00022840"/>
    </source>
</evidence>
<gene>
    <name evidence="8" type="ORF">EIN_452780</name>
</gene>
<dbReference type="EC" id="2.7.10.2" evidence="8"/>
<dbReference type="OrthoDB" id="4062651at2759"/>
<keyword evidence="8" id="KW-0418">Kinase</keyword>
<dbReference type="InterPro" id="IPR011009">
    <property type="entry name" value="Kinase-like_dom_sf"/>
</dbReference>
<dbReference type="CDD" id="cd00064">
    <property type="entry name" value="FU"/>
    <property type="match status" value="1"/>
</dbReference>
<organism evidence="8 9">
    <name type="scientific">Entamoeba invadens IP1</name>
    <dbReference type="NCBI Taxonomy" id="370355"/>
    <lineage>
        <taxon>Eukaryota</taxon>
        <taxon>Amoebozoa</taxon>
        <taxon>Evosea</taxon>
        <taxon>Archamoebae</taxon>
        <taxon>Mastigamoebida</taxon>
        <taxon>Entamoebidae</taxon>
        <taxon>Entamoeba</taxon>
    </lineage>
</organism>
<dbReference type="PROSITE" id="PS50050">
    <property type="entry name" value="TNFR_NGFR_2"/>
    <property type="match status" value="1"/>
</dbReference>
<dbReference type="SUPFAM" id="SSF57184">
    <property type="entry name" value="Growth factor receptor domain"/>
    <property type="match status" value="1"/>
</dbReference>
<feature type="binding site" evidence="4">
    <location>
        <position position="409"/>
    </location>
    <ligand>
        <name>ATP</name>
        <dbReference type="ChEBI" id="CHEBI:30616"/>
    </ligand>
</feature>
<keyword evidence="5" id="KW-0472">Membrane</keyword>
<evidence type="ECO:0000259" key="6">
    <source>
        <dbReference type="PROSITE" id="PS50011"/>
    </source>
</evidence>
<dbReference type="PROSITE" id="PS00107">
    <property type="entry name" value="PROTEIN_KINASE_ATP"/>
    <property type="match status" value="1"/>
</dbReference>
<evidence type="ECO:0000259" key="7">
    <source>
        <dbReference type="PROSITE" id="PS50050"/>
    </source>
</evidence>
<dbReference type="InterPro" id="IPR008271">
    <property type="entry name" value="Ser/Thr_kinase_AS"/>
</dbReference>
<dbReference type="PROSITE" id="PS00108">
    <property type="entry name" value="PROTEIN_KINASE_ST"/>
    <property type="match status" value="1"/>
</dbReference>
<dbReference type="Gene3D" id="3.30.200.20">
    <property type="entry name" value="Phosphorylase Kinase, domain 1"/>
    <property type="match status" value="1"/>
</dbReference>
<dbReference type="InterPro" id="IPR000742">
    <property type="entry name" value="EGF"/>
</dbReference>
<keyword evidence="8" id="KW-0808">Transferase</keyword>
<keyword evidence="3" id="KW-1015">Disulfide bond</keyword>
<dbReference type="InterPro" id="IPR001368">
    <property type="entry name" value="TNFR/NGFR_Cys_rich_reg"/>
</dbReference>
<dbReference type="InterPro" id="IPR017441">
    <property type="entry name" value="Protein_kinase_ATP_BS"/>
</dbReference>
<dbReference type="PROSITE" id="PS50011">
    <property type="entry name" value="PROTEIN_KINASE_DOM"/>
    <property type="match status" value="1"/>
</dbReference>
<dbReference type="SMART" id="SM00181">
    <property type="entry name" value="EGF"/>
    <property type="match status" value="3"/>
</dbReference>
<evidence type="ECO:0000256" key="1">
    <source>
        <dbReference type="ARBA" id="ARBA00022741"/>
    </source>
</evidence>
<evidence type="ECO:0000313" key="8">
    <source>
        <dbReference type="EMBL" id="ELP89678.1"/>
    </source>
</evidence>
<dbReference type="Gene3D" id="2.10.220.10">
    <property type="entry name" value="Hormone Receptor, Insulin-like Growth Factor Receptor 1, Chain A, domain 2"/>
    <property type="match status" value="2"/>
</dbReference>
<keyword evidence="9" id="KW-1185">Reference proteome</keyword>
<feature type="domain" description="Protein kinase" evidence="6">
    <location>
        <begin position="381"/>
        <end position="645"/>
    </location>
</feature>
<feature type="disulfide bond" evidence="3">
    <location>
        <begin position="122"/>
        <end position="137"/>
    </location>
</feature>
<dbReference type="GO" id="GO:0004715">
    <property type="term" value="F:non-membrane spanning protein tyrosine kinase activity"/>
    <property type="evidence" value="ECO:0007669"/>
    <property type="project" value="UniProtKB-EC"/>
</dbReference>
<dbReference type="Pfam" id="PF00069">
    <property type="entry name" value="Pkinase"/>
    <property type="match status" value="1"/>
</dbReference>
<dbReference type="GeneID" id="14888672"/>
<keyword evidence="1 4" id="KW-0547">Nucleotide-binding</keyword>
<dbReference type="InterPro" id="IPR009030">
    <property type="entry name" value="Growth_fac_rcpt_cys_sf"/>
</dbReference>
<keyword evidence="5" id="KW-1133">Transmembrane helix</keyword>
<dbReference type="Proteomes" id="UP000014680">
    <property type="component" value="Unassembled WGS sequence"/>
</dbReference>
<dbReference type="AlphaFoldDB" id="L7FMT3"/>
<evidence type="ECO:0000256" key="3">
    <source>
        <dbReference type="PROSITE-ProRule" id="PRU00206"/>
    </source>
</evidence>
<dbReference type="CDD" id="cd13999">
    <property type="entry name" value="STKc_MAP3K-like"/>
    <property type="match status" value="1"/>
</dbReference>
<comment type="caution">
    <text evidence="3">Lacks conserved residue(s) required for the propagation of feature annotation.</text>
</comment>
<evidence type="ECO:0000313" key="9">
    <source>
        <dbReference type="Proteomes" id="UP000014680"/>
    </source>
</evidence>
<dbReference type="InterPro" id="IPR006212">
    <property type="entry name" value="Furin_repeat"/>
</dbReference>
<protein>
    <submittedName>
        <fullName evidence="8">Tyrosine protein kinase, putative</fullName>
        <ecNumber evidence="8">2.7.10.2</ecNumber>
    </submittedName>
</protein>
<dbReference type="SUPFAM" id="SSF56112">
    <property type="entry name" value="Protein kinase-like (PK-like)"/>
    <property type="match status" value="1"/>
</dbReference>
<feature type="transmembrane region" description="Helical" evidence="5">
    <location>
        <begin position="201"/>
        <end position="232"/>
    </location>
</feature>
<feature type="domain" description="TNFR-Cys" evidence="7">
    <location>
        <begin position="121"/>
        <end position="164"/>
    </location>
</feature>
<dbReference type="KEGG" id="eiv:EIN_452780"/>
<keyword evidence="5" id="KW-0812">Transmembrane</keyword>
<dbReference type="SMART" id="SM00220">
    <property type="entry name" value="S_TKc"/>
    <property type="match status" value="1"/>
</dbReference>
<dbReference type="SMART" id="SM00261">
    <property type="entry name" value="FU"/>
    <property type="match status" value="3"/>
</dbReference>
<sequence>MLCQKCDLNCSSCVVNSSTCTSCIEGHYLTTSHQCDSNDNLAKKCQKLSTVSQGCYQCLDGFYRVGLDCDECDESCATCQKSGSCITCQDTYFMTNENKCEPQNIIVGCAVNITSTLGCTSCSPGYYTFKTNQCAKCDSTCKTCDMETKCTSCDDDFVLSNEVCLSLDSIPHCVAIKHSKCSKCKFWYSPDEKGTFCQKEVVWWVVLLLVLFVFFCISILSVLVFFATKFVFAQVHKNAIKRTTTLFNMSKTNIKFTELLGGIVVNRRSLDFNEELSEIQVGLPSRQLFCVGSTKYKLVKLQISTNTSEESYSLQVTPQIVMLHKQKACEFEIILTPNYTSHITSEFVLIAKPLNNKPEILNVIKLTANTEISSKLDPKELRETKKLGEGSFGVVYKGTYREHDVAIKKMKEVGQTKSSLKEFENEVSMLEKFRSEFIVYFYGAVFIPNKICMVTEFAQFGSLNDVINRKGVAPFSMKVRRKVCLDASKGILYLHENGILHRDIKPDNILVFSNEENVSINAKLTDFGSSRNVNLLMTNMTFTKGVGTPMYMAPEVLNKRKYKKPSDIFSFSITMYECLAWDEAYPKNKFKFPWEIVNFVVAEKRLEKPKDVSQDDFYLIQQCWKSRPDERYQIDQVVQSLQTRLN</sequence>
<dbReference type="EMBL" id="KB206589">
    <property type="protein sequence ID" value="ELP89678.1"/>
    <property type="molecule type" value="Genomic_DNA"/>
</dbReference>
<accession>L7FMT3</accession>
<keyword evidence="2 4" id="KW-0067">ATP-binding</keyword>
<proteinExistence type="predicted"/>
<dbReference type="Gene3D" id="1.10.510.10">
    <property type="entry name" value="Transferase(Phosphotransferase) domain 1"/>
    <property type="match status" value="1"/>
</dbReference>
<feature type="repeat" description="TNFR-Cys" evidence="3">
    <location>
        <begin position="121"/>
        <end position="164"/>
    </location>
</feature>
<dbReference type="PANTHER" id="PTHR45756">
    <property type="entry name" value="PALMITOYLTRANSFERASE"/>
    <property type="match status" value="1"/>
</dbReference>
<dbReference type="PANTHER" id="PTHR45756:SF1">
    <property type="entry name" value="PROTEIN KINASE DOMAIN CONTAINING PROTEIN"/>
    <property type="match status" value="1"/>
</dbReference>
<evidence type="ECO:0000256" key="4">
    <source>
        <dbReference type="PROSITE-ProRule" id="PRU10141"/>
    </source>
</evidence>
<dbReference type="InterPro" id="IPR053215">
    <property type="entry name" value="TKL_Ser/Thr_kinase"/>
</dbReference>
<dbReference type="RefSeq" id="XP_004256449.1">
    <property type="nucleotide sequence ID" value="XM_004256401.1"/>
</dbReference>